<evidence type="ECO:0000313" key="1">
    <source>
        <dbReference type="EMBL" id="SNR63059.1"/>
    </source>
</evidence>
<dbReference type="Proteomes" id="UP000198397">
    <property type="component" value="Unassembled WGS sequence"/>
</dbReference>
<sequence>MSDTDRPTVLVPLEVLEGESLPEGTPRLLANAHVVLLGYHVIPGQTATEQAREQFGERAMKKLEEFATTLTTAGATVDTRLVFTHEAQTTIDRIIYEHDCLAVLVPNGTEGLSSVLVAVRGTVGLERTARLVGGLFADTDVEVVLYHILGEDESEDDAETLLEGATGRLVDQGMDADAVETLIERPETPIDAIARHAEDHGAVVMGETDPSVTTYVFGMPSEQVAERFLGPVLVVQRERPASDEAA</sequence>
<gene>
    <name evidence="1" type="ORF">SAMN06264855_12423</name>
</gene>
<dbReference type="AlphaFoldDB" id="A0A238XYG9"/>
<proteinExistence type="predicted"/>
<dbReference type="EMBL" id="FZNQ01000024">
    <property type="protein sequence ID" value="SNR63059.1"/>
    <property type="molecule type" value="Genomic_DNA"/>
</dbReference>
<name>A0A238XYG9_HALVU</name>
<accession>A0A238XYG9</accession>
<organism evidence="1 2">
    <name type="scientific">Halorubrum vacuolatum</name>
    <name type="common">Natronobacterium vacuolatum</name>
    <dbReference type="NCBI Taxonomy" id="63740"/>
    <lineage>
        <taxon>Archaea</taxon>
        <taxon>Methanobacteriati</taxon>
        <taxon>Methanobacteriota</taxon>
        <taxon>Stenosarchaea group</taxon>
        <taxon>Halobacteria</taxon>
        <taxon>Halobacteriales</taxon>
        <taxon>Haloferacaceae</taxon>
        <taxon>Halorubrum</taxon>
    </lineage>
</organism>
<dbReference type="SUPFAM" id="SSF52402">
    <property type="entry name" value="Adenine nucleotide alpha hydrolases-like"/>
    <property type="match status" value="1"/>
</dbReference>
<dbReference type="OrthoDB" id="157328at2157"/>
<dbReference type="Gene3D" id="3.40.50.12370">
    <property type="match status" value="1"/>
</dbReference>
<protein>
    <submittedName>
        <fullName evidence="1">Universal stress protein family protein</fullName>
    </submittedName>
</protein>
<reference evidence="1 2" key="1">
    <citation type="submission" date="2017-06" db="EMBL/GenBank/DDBJ databases">
        <authorList>
            <person name="Kim H.J."/>
            <person name="Triplett B.A."/>
        </authorList>
    </citation>
    <scope>NUCLEOTIDE SEQUENCE [LARGE SCALE GENOMIC DNA]</scope>
    <source>
        <strain evidence="1 2">DSM 8800</strain>
    </source>
</reference>
<evidence type="ECO:0000313" key="2">
    <source>
        <dbReference type="Proteomes" id="UP000198397"/>
    </source>
</evidence>
<dbReference type="RefSeq" id="WP_089385802.1">
    <property type="nucleotide sequence ID" value="NZ_FZNQ01000024.1"/>
</dbReference>
<keyword evidence="2" id="KW-1185">Reference proteome</keyword>